<dbReference type="InterPro" id="IPR051051">
    <property type="entry name" value="E3_ubiq-ligase_TRIM/RNF"/>
</dbReference>
<keyword evidence="3" id="KW-0862">Zinc</keyword>
<accession>A0AAD8ZU47</accession>
<evidence type="ECO:0000313" key="6">
    <source>
        <dbReference type="EMBL" id="KAK1804821.1"/>
    </source>
</evidence>
<evidence type="ECO:0000256" key="3">
    <source>
        <dbReference type="ARBA" id="ARBA00022833"/>
    </source>
</evidence>
<gene>
    <name evidence="6" type="ORF">P4O66_003658</name>
</gene>
<dbReference type="InterPro" id="IPR058030">
    <property type="entry name" value="TRIM8/14/16/25/29/45/65_CC"/>
</dbReference>
<dbReference type="PANTHER" id="PTHR25465:SF5">
    <property type="entry name" value="E3 UBIQUITIN_ISG15 LIGASE TRIM25-RELATED"/>
    <property type="match status" value="1"/>
</dbReference>
<evidence type="ECO:0000259" key="5">
    <source>
        <dbReference type="Pfam" id="PF25600"/>
    </source>
</evidence>
<organism evidence="6 7">
    <name type="scientific">Electrophorus voltai</name>
    <dbReference type="NCBI Taxonomy" id="2609070"/>
    <lineage>
        <taxon>Eukaryota</taxon>
        <taxon>Metazoa</taxon>
        <taxon>Chordata</taxon>
        <taxon>Craniata</taxon>
        <taxon>Vertebrata</taxon>
        <taxon>Euteleostomi</taxon>
        <taxon>Actinopterygii</taxon>
        <taxon>Neopterygii</taxon>
        <taxon>Teleostei</taxon>
        <taxon>Ostariophysi</taxon>
        <taxon>Gymnotiformes</taxon>
        <taxon>Gymnotoidei</taxon>
        <taxon>Gymnotidae</taxon>
        <taxon>Electrophorus</taxon>
    </lineage>
</organism>
<comment type="caution">
    <text evidence="6">The sequence shown here is derived from an EMBL/GenBank/DDBJ whole genome shotgun (WGS) entry which is preliminary data.</text>
</comment>
<evidence type="ECO:0000256" key="4">
    <source>
        <dbReference type="SAM" id="Coils"/>
    </source>
</evidence>
<feature type="coiled-coil region" evidence="4">
    <location>
        <begin position="12"/>
        <end position="111"/>
    </location>
</feature>
<dbReference type="PANTHER" id="PTHR25465">
    <property type="entry name" value="B-BOX DOMAIN CONTAINING"/>
    <property type="match status" value="1"/>
</dbReference>
<proteinExistence type="predicted"/>
<protein>
    <recommendedName>
        <fullName evidence="5">TRIM8/14/16/25/29/45/65 coiled-coil region domain-containing protein</fullName>
    </recommendedName>
</protein>
<keyword evidence="2" id="KW-0863">Zinc-finger</keyword>
<feature type="domain" description="TRIM8/14/16/25/29/45/65 coiled-coil region" evidence="5">
    <location>
        <begin position="26"/>
        <end position="125"/>
    </location>
</feature>
<evidence type="ECO:0000256" key="2">
    <source>
        <dbReference type="ARBA" id="ARBA00022771"/>
    </source>
</evidence>
<dbReference type="EMBL" id="JAROKS010000003">
    <property type="protein sequence ID" value="KAK1804821.1"/>
    <property type="molecule type" value="Genomic_DNA"/>
</dbReference>
<name>A0AAD8ZU47_9TELE</name>
<keyword evidence="7" id="KW-1185">Reference proteome</keyword>
<sequence length="131" mass="15541">MFEPVECLLFVQTQLNEVRRKTQQRIQEKEKKIQELKQAVNTLKRSAQTVVEESERIYTELICSIEKMRNEVKELIRAKERAELSRAEGLLDKLEQEIVDLKRRDTELEHLSHTEDPIHFLKKLLNASTQL</sequence>
<dbReference type="Proteomes" id="UP001239994">
    <property type="component" value="Unassembled WGS sequence"/>
</dbReference>
<evidence type="ECO:0000256" key="1">
    <source>
        <dbReference type="ARBA" id="ARBA00022723"/>
    </source>
</evidence>
<evidence type="ECO:0000313" key="7">
    <source>
        <dbReference type="Proteomes" id="UP001239994"/>
    </source>
</evidence>
<dbReference type="Pfam" id="PF25600">
    <property type="entry name" value="TRIM_CC"/>
    <property type="match status" value="1"/>
</dbReference>
<dbReference type="GO" id="GO:0008270">
    <property type="term" value="F:zinc ion binding"/>
    <property type="evidence" value="ECO:0007669"/>
    <property type="project" value="UniProtKB-KW"/>
</dbReference>
<reference evidence="6" key="1">
    <citation type="submission" date="2023-03" db="EMBL/GenBank/DDBJ databases">
        <title>Electrophorus voltai genome.</title>
        <authorList>
            <person name="Bian C."/>
        </authorList>
    </citation>
    <scope>NUCLEOTIDE SEQUENCE</scope>
    <source>
        <strain evidence="6">CB-2022</strain>
        <tissue evidence="6">Muscle</tissue>
    </source>
</reference>
<keyword evidence="1" id="KW-0479">Metal-binding</keyword>
<keyword evidence="4" id="KW-0175">Coiled coil</keyword>
<dbReference type="AlphaFoldDB" id="A0AAD8ZU47"/>